<dbReference type="GO" id="GO:0003677">
    <property type="term" value="F:DNA binding"/>
    <property type="evidence" value="ECO:0007669"/>
    <property type="project" value="UniProtKB-KW"/>
</dbReference>
<dbReference type="Proteomes" id="UP000192674">
    <property type="component" value="Unassembled WGS sequence"/>
</dbReference>
<dbReference type="InterPro" id="IPR036390">
    <property type="entry name" value="WH_DNA-bd_sf"/>
</dbReference>
<dbReference type="PROSITE" id="PS51118">
    <property type="entry name" value="HTH_HXLR"/>
    <property type="match status" value="1"/>
</dbReference>
<keyword evidence="1" id="KW-0805">Transcription regulation</keyword>
<dbReference type="InterPro" id="IPR036388">
    <property type="entry name" value="WH-like_DNA-bd_sf"/>
</dbReference>
<keyword evidence="6" id="KW-1185">Reference proteome</keyword>
<proteinExistence type="predicted"/>
<dbReference type="InterPro" id="IPR002577">
    <property type="entry name" value="HTH_HxlR"/>
</dbReference>
<dbReference type="AlphaFoldDB" id="A0A1W2F3F0"/>
<gene>
    <name evidence="5" type="ORF">SAMN05661093_05512</name>
</gene>
<dbReference type="PANTHER" id="PTHR33204">
    <property type="entry name" value="TRANSCRIPTIONAL REGULATOR, MARR FAMILY"/>
    <property type="match status" value="1"/>
</dbReference>
<evidence type="ECO:0000313" key="6">
    <source>
        <dbReference type="Proteomes" id="UP000192674"/>
    </source>
</evidence>
<reference evidence="5 6" key="1">
    <citation type="submission" date="2017-04" db="EMBL/GenBank/DDBJ databases">
        <authorList>
            <person name="Afonso C.L."/>
            <person name="Miller P.J."/>
            <person name="Scott M.A."/>
            <person name="Spackman E."/>
            <person name="Goraichik I."/>
            <person name="Dimitrov K.M."/>
            <person name="Suarez D.L."/>
            <person name="Swayne D.E."/>
        </authorList>
    </citation>
    <scope>NUCLEOTIDE SEQUENCE [LARGE SCALE GENOMIC DNA]</scope>
    <source>
        <strain evidence="5 6">DSM 43828</strain>
    </source>
</reference>
<keyword evidence="3" id="KW-0804">Transcription</keyword>
<sequence>MQTVRMLLADCPARLAFDIVSNTWNAVVIWALKDGPRRHTELREQIGGVSAKVLTETLRRLEEYGLVTRGYELTALGRTMLVPIEAMGQWAYEHGEQVAVVR</sequence>
<name>A0A1W2F3F0_KIBAR</name>
<evidence type="ECO:0000313" key="5">
    <source>
        <dbReference type="EMBL" id="SMD16427.1"/>
    </source>
</evidence>
<dbReference type="Gene3D" id="1.10.10.10">
    <property type="entry name" value="Winged helix-like DNA-binding domain superfamily/Winged helix DNA-binding domain"/>
    <property type="match status" value="1"/>
</dbReference>
<dbReference type="Pfam" id="PF01638">
    <property type="entry name" value="HxlR"/>
    <property type="match status" value="1"/>
</dbReference>
<dbReference type="PANTHER" id="PTHR33204:SF39">
    <property type="entry name" value="TRANSCRIPTIONAL REGULATORY PROTEIN"/>
    <property type="match status" value="1"/>
</dbReference>
<evidence type="ECO:0000259" key="4">
    <source>
        <dbReference type="PROSITE" id="PS51118"/>
    </source>
</evidence>
<accession>A0A1W2F3F0</accession>
<dbReference type="EMBL" id="FWXV01000004">
    <property type="protein sequence ID" value="SMD16427.1"/>
    <property type="molecule type" value="Genomic_DNA"/>
</dbReference>
<protein>
    <submittedName>
        <fullName evidence="5">Transcriptional regulator, HxlR family</fullName>
    </submittedName>
</protein>
<evidence type="ECO:0000256" key="1">
    <source>
        <dbReference type="ARBA" id="ARBA00023015"/>
    </source>
</evidence>
<feature type="domain" description="HTH hxlR-type" evidence="4">
    <location>
        <begin position="11"/>
        <end position="99"/>
    </location>
</feature>
<dbReference type="SUPFAM" id="SSF46785">
    <property type="entry name" value="Winged helix' DNA-binding domain"/>
    <property type="match status" value="1"/>
</dbReference>
<organism evidence="5 6">
    <name type="scientific">Kibdelosporangium aridum</name>
    <dbReference type="NCBI Taxonomy" id="2030"/>
    <lineage>
        <taxon>Bacteria</taxon>
        <taxon>Bacillati</taxon>
        <taxon>Actinomycetota</taxon>
        <taxon>Actinomycetes</taxon>
        <taxon>Pseudonocardiales</taxon>
        <taxon>Pseudonocardiaceae</taxon>
        <taxon>Kibdelosporangium</taxon>
    </lineage>
</organism>
<evidence type="ECO:0000256" key="3">
    <source>
        <dbReference type="ARBA" id="ARBA00023163"/>
    </source>
</evidence>
<keyword evidence="2" id="KW-0238">DNA-binding</keyword>
<evidence type="ECO:0000256" key="2">
    <source>
        <dbReference type="ARBA" id="ARBA00023125"/>
    </source>
</evidence>